<dbReference type="EMBL" id="BLLA01000001">
    <property type="protein sequence ID" value="GFG99018.1"/>
    <property type="molecule type" value="Genomic_DNA"/>
</dbReference>
<sequence length="312" mass="34959">MIAEVRPSRPNGKSQTWEIIDTQREQVQAWLKQDLTLTKVHTLLGRRGVVVSYRTLHRYATTELGFGQRRATVPVADCEPGSELQVDFGRLGLLTDIEDGRRRVVHGLIFTAVYSRHMFVWPTYRQTLGEVIAGFEAAWVFFGGVFAVVIPDNMKTIVDKADATDAKLNDAFREYAQARGFAVDPTRIRSPRDKPRVERCVQYVRSNFFAGEDFRNLSDCRARAEQWCGQVAGMRIHGTTRCRPVEVFAAEELLTQAGAQRGVRHPDLEPAQGGPGSACADRAGALQRSRRADWPPPRCPRGCAYGQTVLAR</sequence>
<evidence type="ECO:0000313" key="4">
    <source>
        <dbReference type="Proteomes" id="UP000465301"/>
    </source>
</evidence>
<dbReference type="PROSITE" id="PS50994">
    <property type="entry name" value="INTEGRASE"/>
    <property type="match status" value="1"/>
</dbReference>
<feature type="domain" description="Integrase catalytic" evidence="2">
    <location>
        <begin position="70"/>
        <end position="252"/>
    </location>
</feature>
<dbReference type="GO" id="GO:0015074">
    <property type="term" value="P:DNA integration"/>
    <property type="evidence" value="ECO:0007669"/>
    <property type="project" value="InterPro"/>
</dbReference>
<protein>
    <recommendedName>
        <fullName evidence="2">Integrase catalytic domain-containing protein</fullName>
    </recommendedName>
</protein>
<evidence type="ECO:0000256" key="1">
    <source>
        <dbReference type="SAM" id="MobiDB-lite"/>
    </source>
</evidence>
<keyword evidence="4" id="KW-1185">Reference proteome</keyword>
<dbReference type="Proteomes" id="UP000465301">
    <property type="component" value="Unassembled WGS sequence"/>
</dbReference>
<reference evidence="3 4" key="1">
    <citation type="journal article" date="2019" name="Emerg. Microbes Infect.">
        <title>Comprehensive subspecies identification of 175 nontuberculous mycobacteria species based on 7547 genomic profiles.</title>
        <authorList>
            <person name="Matsumoto Y."/>
            <person name="Kinjo T."/>
            <person name="Motooka D."/>
            <person name="Nabeya D."/>
            <person name="Jung N."/>
            <person name="Uechi K."/>
            <person name="Horii T."/>
            <person name="Iida T."/>
            <person name="Fujita J."/>
            <person name="Nakamura S."/>
        </authorList>
    </citation>
    <scope>NUCLEOTIDE SEQUENCE [LARGE SCALE GENOMIC DNA]</scope>
    <source>
        <strain evidence="3 4">JCM 30726</strain>
    </source>
</reference>
<evidence type="ECO:0000259" key="2">
    <source>
        <dbReference type="PROSITE" id="PS50994"/>
    </source>
</evidence>
<comment type="caution">
    <text evidence="3">The sequence shown here is derived from an EMBL/GenBank/DDBJ whole genome shotgun (WGS) entry which is preliminary data.</text>
</comment>
<dbReference type="Gene3D" id="3.30.420.10">
    <property type="entry name" value="Ribonuclease H-like superfamily/Ribonuclease H"/>
    <property type="match status" value="1"/>
</dbReference>
<name>A0A7I9ZDV0_9MYCO</name>
<dbReference type="PANTHER" id="PTHR35004">
    <property type="entry name" value="TRANSPOSASE RV3428C-RELATED"/>
    <property type="match status" value="1"/>
</dbReference>
<proteinExistence type="predicted"/>
<dbReference type="InterPro" id="IPR012337">
    <property type="entry name" value="RNaseH-like_sf"/>
</dbReference>
<accession>A0A7I9ZDV0</accession>
<dbReference type="GO" id="GO:0003676">
    <property type="term" value="F:nucleic acid binding"/>
    <property type="evidence" value="ECO:0007669"/>
    <property type="project" value="InterPro"/>
</dbReference>
<evidence type="ECO:0000313" key="3">
    <source>
        <dbReference type="EMBL" id="GFG99018.1"/>
    </source>
</evidence>
<dbReference type="InterPro" id="IPR001584">
    <property type="entry name" value="Integrase_cat-core"/>
</dbReference>
<dbReference type="SUPFAM" id="SSF53098">
    <property type="entry name" value="Ribonuclease H-like"/>
    <property type="match status" value="1"/>
</dbReference>
<gene>
    <name evidence="3" type="ORF">MTIM_48970</name>
</gene>
<dbReference type="AlphaFoldDB" id="A0A7I9ZDV0"/>
<dbReference type="NCBIfam" id="NF033546">
    <property type="entry name" value="transpos_IS21"/>
    <property type="match status" value="1"/>
</dbReference>
<organism evidence="3 4">
    <name type="scientific">Mycobacterium timonense</name>
    <dbReference type="NCBI Taxonomy" id="701043"/>
    <lineage>
        <taxon>Bacteria</taxon>
        <taxon>Bacillati</taxon>
        <taxon>Actinomycetota</taxon>
        <taxon>Actinomycetes</taxon>
        <taxon>Mycobacteriales</taxon>
        <taxon>Mycobacteriaceae</taxon>
        <taxon>Mycobacterium</taxon>
        <taxon>Mycobacterium avium complex (MAC)</taxon>
    </lineage>
</organism>
<dbReference type="InterPro" id="IPR036397">
    <property type="entry name" value="RNaseH_sf"/>
</dbReference>
<dbReference type="PANTHER" id="PTHR35004:SF8">
    <property type="entry name" value="TRANSPOSASE RV3428C-RELATED"/>
    <property type="match status" value="1"/>
</dbReference>
<feature type="region of interest" description="Disordered" evidence="1">
    <location>
        <begin position="259"/>
        <end position="293"/>
    </location>
</feature>